<evidence type="ECO:0000256" key="1">
    <source>
        <dbReference type="ARBA" id="ARBA00010515"/>
    </source>
</evidence>
<dbReference type="SUPFAM" id="SSF53474">
    <property type="entry name" value="alpha/beta-Hydrolases"/>
    <property type="match status" value="1"/>
</dbReference>
<sequence>MYEDFRMLDPQIAEMDRKRLSGAYADPFEAMTTEEARRRAWIIRDDIYPAPHIDVKSCEDLTIAGPAGDMAIRIVRPLGDEASGTVLYFHGGAWMVGDLDSHQAHVARIANLAGAVVVSVDYRLAPDHLFPAACDDAFAAFDWVIAHVGDLGGDASKIAVAGDSAGGALAAATAILARDRGVSLAAQFLIYPATDMRQNGPEPSTVALKYLGPDYETVSLDWRASPALADLTGVAPAIIGTGAHDFLHQQSVSFAELLGGANVPVTLRVFPDLNHSFFSYAGVSEPCAEASNLMCEDLRATLHG</sequence>
<name>A0A844W7N3_9RHOB</name>
<feature type="active site" evidence="3">
    <location>
        <position position="164"/>
    </location>
</feature>
<dbReference type="PANTHER" id="PTHR48081">
    <property type="entry name" value="AB HYDROLASE SUPERFAMILY PROTEIN C4A8.06C"/>
    <property type="match status" value="1"/>
</dbReference>
<dbReference type="Gene3D" id="3.40.50.1820">
    <property type="entry name" value="alpha/beta hydrolase"/>
    <property type="match status" value="1"/>
</dbReference>
<dbReference type="InterPro" id="IPR050300">
    <property type="entry name" value="GDXG_lipolytic_enzyme"/>
</dbReference>
<keyword evidence="6" id="KW-1185">Reference proteome</keyword>
<comment type="similarity">
    <text evidence="1">Belongs to the 'GDXG' lipolytic enzyme family.</text>
</comment>
<accession>A0A844W7N3</accession>
<evidence type="ECO:0000259" key="4">
    <source>
        <dbReference type="Pfam" id="PF07859"/>
    </source>
</evidence>
<dbReference type="EMBL" id="WNXQ01000008">
    <property type="protein sequence ID" value="MWB79145.1"/>
    <property type="molecule type" value="Genomic_DNA"/>
</dbReference>
<proteinExistence type="inferred from homology"/>
<dbReference type="RefSeq" id="WP_160383350.1">
    <property type="nucleotide sequence ID" value="NZ_WNXQ01000008.1"/>
</dbReference>
<dbReference type="InterPro" id="IPR033140">
    <property type="entry name" value="Lipase_GDXG_put_SER_AS"/>
</dbReference>
<dbReference type="Proteomes" id="UP000443843">
    <property type="component" value="Unassembled WGS sequence"/>
</dbReference>
<reference evidence="5 6" key="1">
    <citation type="submission" date="2019-11" db="EMBL/GenBank/DDBJ databases">
        <title>Pseudooceanicola pacifica sp. nov., isolated from deep-sea sediment of the Pacific Ocean.</title>
        <authorList>
            <person name="Lyu L."/>
        </authorList>
    </citation>
    <scope>NUCLEOTIDE SEQUENCE [LARGE SCALE GENOMIC DNA]</scope>
    <source>
        <strain evidence="5 6">216_PA32_1</strain>
    </source>
</reference>
<evidence type="ECO:0000313" key="6">
    <source>
        <dbReference type="Proteomes" id="UP000443843"/>
    </source>
</evidence>
<dbReference type="InterPro" id="IPR002168">
    <property type="entry name" value="Lipase_GDXG_HIS_AS"/>
</dbReference>
<dbReference type="PROSITE" id="PS01173">
    <property type="entry name" value="LIPASE_GDXG_HIS"/>
    <property type="match status" value="1"/>
</dbReference>
<evidence type="ECO:0000313" key="5">
    <source>
        <dbReference type="EMBL" id="MWB79145.1"/>
    </source>
</evidence>
<dbReference type="Pfam" id="PF07859">
    <property type="entry name" value="Abhydrolase_3"/>
    <property type="match status" value="1"/>
</dbReference>
<comment type="caution">
    <text evidence="5">The sequence shown here is derived from an EMBL/GenBank/DDBJ whole genome shotgun (WGS) entry which is preliminary data.</text>
</comment>
<dbReference type="AlphaFoldDB" id="A0A844W7N3"/>
<feature type="domain" description="Alpha/beta hydrolase fold-3" evidence="4">
    <location>
        <begin position="86"/>
        <end position="278"/>
    </location>
</feature>
<dbReference type="InterPro" id="IPR029058">
    <property type="entry name" value="AB_hydrolase_fold"/>
</dbReference>
<evidence type="ECO:0000256" key="2">
    <source>
        <dbReference type="ARBA" id="ARBA00022801"/>
    </source>
</evidence>
<dbReference type="InterPro" id="IPR013094">
    <property type="entry name" value="AB_hydrolase_3"/>
</dbReference>
<dbReference type="PROSITE" id="PS01174">
    <property type="entry name" value="LIPASE_GDXG_SER"/>
    <property type="match status" value="1"/>
</dbReference>
<organism evidence="5 6">
    <name type="scientific">Pseudooceanicola pacificus</name>
    <dbReference type="NCBI Taxonomy" id="2676438"/>
    <lineage>
        <taxon>Bacteria</taxon>
        <taxon>Pseudomonadati</taxon>
        <taxon>Pseudomonadota</taxon>
        <taxon>Alphaproteobacteria</taxon>
        <taxon>Rhodobacterales</taxon>
        <taxon>Paracoccaceae</taxon>
        <taxon>Pseudooceanicola</taxon>
    </lineage>
</organism>
<keyword evidence="2 5" id="KW-0378">Hydrolase</keyword>
<dbReference type="GO" id="GO:0016787">
    <property type="term" value="F:hydrolase activity"/>
    <property type="evidence" value="ECO:0007669"/>
    <property type="project" value="UniProtKB-KW"/>
</dbReference>
<evidence type="ECO:0000256" key="3">
    <source>
        <dbReference type="PROSITE-ProRule" id="PRU10038"/>
    </source>
</evidence>
<protein>
    <submittedName>
        <fullName evidence="5">Alpha/beta hydrolase fold domain-containing protein</fullName>
    </submittedName>
</protein>
<gene>
    <name evidence="5" type="ORF">GLS40_13980</name>
</gene>
<dbReference type="PANTHER" id="PTHR48081:SF8">
    <property type="entry name" value="ALPHA_BETA HYDROLASE FOLD-3 DOMAIN-CONTAINING PROTEIN-RELATED"/>
    <property type="match status" value="1"/>
</dbReference>